<organism evidence="1 2">
    <name type="scientific">Prunus dulcis</name>
    <name type="common">Almond</name>
    <name type="synonym">Amygdalus dulcis</name>
    <dbReference type="NCBI Taxonomy" id="3755"/>
    <lineage>
        <taxon>Eukaryota</taxon>
        <taxon>Viridiplantae</taxon>
        <taxon>Streptophyta</taxon>
        <taxon>Embryophyta</taxon>
        <taxon>Tracheophyta</taxon>
        <taxon>Spermatophyta</taxon>
        <taxon>Magnoliopsida</taxon>
        <taxon>eudicotyledons</taxon>
        <taxon>Gunneridae</taxon>
        <taxon>Pentapetalae</taxon>
        <taxon>rosids</taxon>
        <taxon>fabids</taxon>
        <taxon>Rosales</taxon>
        <taxon>Rosaceae</taxon>
        <taxon>Amygdaloideae</taxon>
        <taxon>Amygdaleae</taxon>
        <taxon>Prunus</taxon>
    </lineage>
</organism>
<dbReference type="OMA" id="MHRRVAR"/>
<name>A0A5E4FBZ4_PRUDU</name>
<evidence type="ECO:0000313" key="1">
    <source>
        <dbReference type="EMBL" id="VVA24101.1"/>
    </source>
</evidence>
<dbReference type="EMBL" id="CABIKO010000078">
    <property type="protein sequence ID" value="VVA24101.1"/>
    <property type="molecule type" value="Genomic_DNA"/>
</dbReference>
<dbReference type="AlphaFoldDB" id="A0A5E4FBZ4"/>
<dbReference type="InParanoid" id="A0A5E4FBZ4"/>
<sequence>MQVQTFYNGLNTTSKTLIDAAAGGALIAKTQDEAYELLESMASNRYQWPSEHAMPKKAGVHDVDAITALTAQISTSLNNLEVILVLIATMGIHSLHSNK</sequence>
<dbReference type="Proteomes" id="UP000327085">
    <property type="component" value="Chromosome 1"/>
</dbReference>
<protein>
    <submittedName>
        <fullName evidence="1">PREDICTED: LOW QUALITY PROTEIN</fullName>
    </submittedName>
</protein>
<accession>A0A5E4FBZ4</accession>
<proteinExistence type="predicted"/>
<dbReference type="Gramene" id="VVA24101">
    <property type="protein sequence ID" value="VVA24101"/>
    <property type="gene ID" value="Prudul26B002354"/>
</dbReference>
<evidence type="ECO:0000313" key="2">
    <source>
        <dbReference type="Proteomes" id="UP000327085"/>
    </source>
</evidence>
<reference evidence="2" key="1">
    <citation type="journal article" date="2020" name="Plant J.">
        <title>Transposons played a major role in the diversification between the closely related almond and peach genomes: results from the almond genome sequence.</title>
        <authorList>
            <person name="Alioto T."/>
            <person name="Alexiou K.G."/>
            <person name="Bardil A."/>
            <person name="Barteri F."/>
            <person name="Castanera R."/>
            <person name="Cruz F."/>
            <person name="Dhingra A."/>
            <person name="Duval H."/>
            <person name="Fernandez I Marti A."/>
            <person name="Frias L."/>
            <person name="Galan B."/>
            <person name="Garcia J.L."/>
            <person name="Howad W."/>
            <person name="Gomez-Garrido J."/>
            <person name="Gut M."/>
            <person name="Julca I."/>
            <person name="Morata J."/>
            <person name="Puigdomenech P."/>
            <person name="Ribeca P."/>
            <person name="Rubio Cabetas M.J."/>
            <person name="Vlasova A."/>
            <person name="Wirthensohn M."/>
            <person name="Garcia-Mas J."/>
            <person name="Gabaldon T."/>
            <person name="Casacuberta J.M."/>
            <person name="Arus P."/>
        </authorList>
    </citation>
    <scope>NUCLEOTIDE SEQUENCE [LARGE SCALE GENOMIC DNA]</scope>
    <source>
        <strain evidence="2">cv. Texas</strain>
    </source>
</reference>
<gene>
    <name evidence="1" type="ORF">ALMOND_2B002354</name>
</gene>